<dbReference type="Pfam" id="PF17788">
    <property type="entry name" value="HypF_C"/>
    <property type="match status" value="1"/>
</dbReference>
<dbReference type="Pfam" id="PF01300">
    <property type="entry name" value="Sua5_yciO_yrdC"/>
    <property type="match status" value="1"/>
</dbReference>
<evidence type="ECO:0000256" key="6">
    <source>
        <dbReference type="ARBA" id="ARBA00022833"/>
    </source>
</evidence>
<comment type="catalytic activity">
    <reaction evidence="7">
        <text>C-terminal L-cysteinyl-[HypE protein] + carbamoyl phosphate + ATP + H2O = C-terminal S-carboxamide-L-cysteinyl-[HypE protein] + AMP + phosphate + diphosphate + H(+)</text>
        <dbReference type="Rhea" id="RHEA:55636"/>
        <dbReference type="Rhea" id="RHEA-COMP:14247"/>
        <dbReference type="Rhea" id="RHEA-COMP:14392"/>
        <dbReference type="ChEBI" id="CHEBI:15377"/>
        <dbReference type="ChEBI" id="CHEBI:15378"/>
        <dbReference type="ChEBI" id="CHEBI:30616"/>
        <dbReference type="ChEBI" id="CHEBI:33019"/>
        <dbReference type="ChEBI" id="CHEBI:43474"/>
        <dbReference type="ChEBI" id="CHEBI:58228"/>
        <dbReference type="ChEBI" id="CHEBI:76913"/>
        <dbReference type="ChEBI" id="CHEBI:139126"/>
        <dbReference type="ChEBI" id="CHEBI:456215"/>
    </reaction>
</comment>
<dbReference type="PROSITE" id="PS51163">
    <property type="entry name" value="YRDC"/>
    <property type="match status" value="1"/>
</dbReference>
<dbReference type="Gene3D" id="3.90.870.50">
    <property type="match status" value="1"/>
</dbReference>
<dbReference type="SUPFAM" id="SSF54975">
    <property type="entry name" value="Acylphosphatase/BLUF domain-like"/>
    <property type="match status" value="1"/>
</dbReference>
<sequence length="764" mass="86832">MLLSAESICRKKMKVSGVVQGVGFRPFIYTLAKKYKLSGFVFNDGSGVVIEVEGENENIINFIQNIETSPPPLSRIDACSSEAIELKFDDEFVIVNSQYNTPLTMLSPDIAMCDECKREMFDSKNRRYMYPFINCINCGPRYTIVEHLPYDRKNTSMKSFEMCDECRKEYEDPTNRRYHAQPISCYACGPKIELVSLMDECSAKDAEAIEKICDCIREGKTVAVKGLGGFHLICDATNEKAVMLLRINKHRPTKPLAVMFETIQDIQKVCTVSKREKELLLSKERPIVLAKKKKNQNLLCKYIAPNINTIGVFLPYTPLHELILKKLKSPIVATSANLSDEPIIKDQRELFQKLPLVVGVSLNHNRDIVNGCDDSVMMHVANQNMTLRLARGFAPLSFTTKIKKSKNILALGAQQKSTVTLAFNGNIVMSPYIGDLNTVDSMEYFERTIETFQRFYNFKADVVVCDKHPKYETTKWAKKYIQKNPQCELIQVQHHYAHALSTMAEYNLDEEVLAFCFDGTGYGDDGVLWGGEVILATNYNYRRVYHLEEFLLIGGEKAIKEPRRVALSLLFEIFSLEEIYSMQNDFVASFEKQEIQTLYLMRKRAINSVKTTSVGRLFDALYALSGFLEPLQYEGESGMVLESLSCEFQTKKKYKFELKNDYISCKNLIKSVLNEEKKELIAGKFINALADIILQISLQFPNKRVVLSGGVFQNADLLKRVIAMFEKNSIAYTIASKVPVNDSGISLGQAFYALHQNSSKDDYE</sequence>
<dbReference type="EC" id="6.2.-.-" evidence="8"/>
<dbReference type="GO" id="GO:0051604">
    <property type="term" value="P:protein maturation"/>
    <property type="evidence" value="ECO:0007669"/>
    <property type="project" value="TreeGrafter"/>
</dbReference>
<evidence type="ECO:0000256" key="7">
    <source>
        <dbReference type="ARBA" id="ARBA00048220"/>
    </source>
</evidence>
<evidence type="ECO:0000313" key="13">
    <source>
        <dbReference type="Proteomes" id="UP000593719"/>
    </source>
</evidence>
<accession>A0A7M1B0W5</accession>
<keyword evidence="9" id="KW-0378">Hydrolase</keyword>
<dbReference type="InterPro" id="IPR011125">
    <property type="entry name" value="Znf_HypF"/>
</dbReference>
<dbReference type="GO" id="GO:0016743">
    <property type="term" value="F:carboxyl- or carbamoyltransferase activity"/>
    <property type="evidence" value="ECO:0007669"/>
    <property type="project" value="UniProtKB-UniRule"/>
</dbReference>
<evidence type="ECO:0000256" key="1">
    <source>
        <dbReference type="ARBA" id="ARBA00004711"/>
    </source>
</evidence>
<dbReference type="GO" id="GO:0003998">
    <property type="term" value="F:acylphosphatase activity"/>
    <property type="evidence" value="ECO:0007669"/>
    <property type="project" value="UniProtKB-EC"/>
</dbReference>
<dbReference type="UniPathway" id="UPA00335"/>
<dbReference type="Gene3D" id="3.30.420.360">
    <property type="match status" value="1"/>
</dbReference>
<dbReference type="PROSITE" id="PS51160">
    <property type="entry name" value="ACYLPHOSPHATASE_3"/>
    <property type="match status" value="1"/>
</dbReference>
<keyword evidence="3" id="KW-0436">Ligase</keyword>
<dbReference type="InterPro" id="IPR043129">
    <property type="entry name" value="ATPase_NBD"/>
</dbReference>
<comment type="similarity">
    <text evidence="2 8">Belongs to the carbamoyltransferase HypF family.</text>
</comment>
<evidence type="ECO:0000256" key="3">
    <source>
        <dbReference type="ARBA" id="ARBA00022598"/>
    </source>
</evidence>
<reference evidence="12 13" key="1">
    <citation type="submission" date="2019-06" db="EMBL/GenBank/DDBJ databases">
        <title>Sulfurimonas gotlandica sp. nov., a chemoautotrophic and psychrotolerant epsilonproteobacterium isolated from a pelagic redoxcline, and an emended description of the genus Sulfurimonas.</title>
        <authorList>
            <person name="Wang S."/>
            <person name="Jiang L."/>
            <person name="Shao Z."/>
        </authorList>
    </citation>
    <scope>NUCLEOTIDE SEQUENCE [LARGE SCALE GENOMIC DNA]</scope>
    <source>
        <strain evidence="12 13">S2-6</strain>
    </source>
</reference>
<dbReference type="NCBIfam" id="TIGR00143">
    <property type="entry name" value="hypF"/>
    <property type="match status" value="1"/>
</dbReference>
<organism evidence="12 13">
    <name type="scientific">Sulfurimonas sediminis</name>
    <dbReference type="NCBI Taxonomy" id="2590020"/>
    <lineage>
        <taxon>Bacteria</taxon>
        <taxon>Pseudomonadati</taxon>
        <taxon>Campylobacterota</taxon>
        <taxon>Epsilonproteobacteria</taxon>
        <taxon>Campylobacterales</taxon>
        <taxon>Sulfurimonadaceae</taxon>
        <taxon>Sulfurimonas</taxon>
    </lineage>
</organism>
<dbReference type="GO" id="GO:0016874">
    <property type="term" value="F:ligase activity"/>
    <property type="evidence" value="ECO:0007669"/>
    <property type="project" value="UniProtKB-UniRule"/>
</dbReference>
<dbReference type="PIRSF" id="PIRSF006256">
    <property type="entry name" value="CMPcnvr_hdrg_mat"/>
    <property type="match status" value="1"/>
</dbReference>
<proteinExistence type="inferred from homology"/>
<gene>
    <name evidence="12" type="primary">hypF</name>
    <name evidence="12" type="ORF">FJR45_05125</name>
</gene>
<dbReference type="Proteomes" id="UP000593719">
    <property type="component" value="Chromosome"/>
</dbReference>
<dbReference type="PANTHER" id="PTHR42959">
    <property type="entry name" value="CARBAMOYLTRANSFERASE"/>
    <property type="match status" value="1"/>
</dbReference>
<protein>
    <recommendedName>
        <fullName evidence="8">Carbamoyltransferase</fullName>
        <ecNumber evidence="8">6.2.-.-</ecNumber>
    </recommendedName>
</protein>
<name>A0A7M1B0W5_9BACT</name>
<dbReference type="Gene3D" id="3.30.110.120">
    <property type="match status" value="1"/>
</dbReference>
<dbReference type="InterPro" id="IPR006070">
    <property type="entry name" value="Sua5-like_dom"/>
</dbReference>
<feature type="active site" evidence="9">
    <location>
        <position position="25"/>
    </location>
</feature>
<dbReference type="InterPro" id="IPR051060">
    <property type="entry name" value="Carbamoyltrans_HypF-like"/>
</dbReference>
<evidence type="ECO:0000256" key="9">
    <source>
        <dbReference type="PROSITE-ProRule" id="PRU00520"/>
    </source>
</evidence>
<keyword evidence="6" id="KW-0862">Zinc</keyword>
<keyword evidence="13" id="KW-1185">Reference proteome</keyword>
<dbReference type="InterPro" id="IPR017945">
    <property type="entry name" value="DHBP_synth_RibB-like_a/b_dom"/>
</dbReference>
<dbReference type="PROSITE" id="PS00150">
    <property type="entry name" value="ACYLPHOSPHATASE_1"/>
    <property type="match status" value="1"/>
</dbReference>
<dbReference type="GO" id="GO:0003725">
    <property type="term" value="F:double-stranded RNA binding"/>
    <property type="evidence" value="ECO:0007669"/>
    <property type="project" value="InterPro"/>
</dbReference>
<dbReference type="KEGG" id="ssei:FJR45_05125"/>
<keyword evidence="4" id="KW-0479">Metal-binding</keyword>
<feature type="domain" description="Acylphosphatase-like" evidence="10">
    <location>
        <begin position="10"/>
        <end position="96"/>
    </location>
</feature>
<keyword evidence="12" id="KW-0808">Transferase</keyword>
<dbReference type="InterPro" id="IPR041440">
    <property type="entry name" value="HypF_C"/>
</dbReference>
<evidence type="ECO:0000256" key="8">
    <source>
        <dbReference type="PIRNR" id="PIRNR006256"/>
    </source>
</evidence>
<dbReference type="SUPFAM" id="SSF55821">
    <property type="entry name" value="YrdC/RibB"/>
    <property type="match status" value="1"/>
</dbReference>
<feature type="active site" evidence="9">
    <location>
        <position position="43"/>
    </location>
</feature>
<evidence type="ECO:0000256" key="2">
    <source>
        <dbReference type="ARBA" id="ARBA00008097"/>
    </source>
</evidence>
<dbReference type="InterPro" id="IPR036046">
    <property type="entry name" value="Acylphosphatase-like_dom_sf"/>
</dbReference>
<dbReference type="InterPro" id="IPR001792">
    <property type="entry name" value="Acylphosphatase-like_dom"/>
</dbReference>
<dbReference type="SUPFAM" id="SSF53067">
    <property type="entry name" value="Actin-like ATPase domain"/>
    <property type="match status" value="1"/>
</dbReference>
<dbReference type="GO" id="GO:0008270">
    <property type="term" value="F:zinc ion binding"/>
    <property type="evidence" value="ECO:0007669"/>
    <property type="project" value="UniProtKB-KW"/>
</dbReference>
<dbReference type="Gene3D" id="3.30.420.40">
    <property type="match status" value="1"/>
</dbReference>
<keyword evidence="5" id="KW-0863">Zinc-finger</keyword>
<feature type="domain" description="YrdC-like" evidence="11">
    <location>
        <begin position="206"/>
        <end position="392"/>
    </location>
</feature>
<evidence type="ECO:0000313" key="12">
    <source>
        <dbReference type="EMBL" id="QOP43364.1"/>
    </source>
</evidence>
<dbReference type="InterPro" id="IPR017968">
    <property type="entry name" value="Acylphosphatase_CS"/>
</dbReference>
<dbReference type="PANTHER" id="PTHR42959:SF1">
    <property type="entry name" value="CARBAMOYLTRANSFERASE HYPF"/>
    <property type="match status" value="1"/>
</dbReference>
<evidence type="ECO:0000256" key="5">
    <source>
        <dbReference type="ARBA" id="ARBA00022771"/>
    </source>
</evidence>
<dbReference type="InterPro" id="IPR055128">
    <property type="entry name" value="HypF_C_2"/>
</dbReference>
<evidence type="ECO:0000256" key="4">
    <source>
        <dbReference type="ARBA" id="ARBA00022723"/>
    </source>
</evidence>
<dbReference type="Pfam" id="PF00708">
    <property type="entry name" value="Acylphosphatase"/>
    <property type="match status" value="1"/>
</dbReference>
<evidence type="ECO:0000259" key="11">
    <source>
        <dbReference type="PROSITE" id="PS51163"/>
    </source>
</evidence>
<evidence type="ECO:0000259" key="10">
    <source>
        <dbReference type="PROSITE" id="PS51160"/>
    </source>
</evidence>
<dbReference type="Pfam" id="PF22521">
    <property type="entry name" value="HypF_C_2"/>
    <property type="match status" value="1"/>
</dbReference>
<comment type="catalytic activity">
    <reaction evidence="9">
        <text>an acyl phosphate + H2O = a carboxylate + phosphate + H(+)</text>
        <dbReference type="Rhea" id="RHEA:14965"/>
        <dbReference type="ChEBI" id="CHEBI:15377"/>
        <dbReference type="ChEBI" id="CHEBI:15378"/>
        <dbReference type="ChEBI" id="CHEBI:29067"/>
        <dbReference type="ChEBI" id="CHEBI:43474"/>
        <dbReference type="ChEBI" id="CHEBI:59918"/>
        <dbReference type="EC" id="3.6.1.7"/>
    </reaction>
</comment>
<dbReference type="Pfam" id="PF07503">
    <property type="entry name" value="zf-HYPF"/>
    <property type="match status" value="2"/>
</dbReference>
<dbReference type="AlphaFoldDB" id="A0A7M1B0W5"/>
<dbReference type="InterPro" id="IPR004421">
    <property type="entry name" value="Carbamoyltransferase_HypF"/>
</dbReference>
<dbReference type="EMBL" id="CP041235">
    <property type="protein sequence ID" value="QOP43364.1"/>
    <property type="molecule type" value="Genomic_DNA"/>
</dbReference>
<comment type="pathway">
    <text evidence="1">Protein modification; [NiFe] hydrogenase maturation.</text>
</comment>